<proteinExistence type="predicted"/>
<organism evidence="1 2">
    <name type="scientific">Haloarcula mannanilytica</name>
    <dbReference type="NCBI Taxonomy" id="2509225"/>
    <lineage>
        <taxon>Archaea</taxon>
        <taxon>Methanobacteriati</taxon>
        <taxon>Methanobacteriota</taxon>
        <taxon>Stenosarchaea group</taxon>
        <taxon>Halobacteria</taxon>
        <taxon>Halobacteriales</taxon>
        <taxon>Haloarculaceae</taxon>
        <taxon>Haloarcula</taxon>
    </lineage>
</organism>
<keyword evidence="2" id="KW-1185">Reference proteome</keyword>
<evidence type="ECO:0000313" key="2">
    <source>
        <dbReference type="Proteomes" id="UP000304382"/>
    </source>
</evidence>
<accession>A0A4C2EM86</accession>
<name>A0A4C2EM86_9EURY</name>
<evidence type="ECO:0008006" key="3">
    <source>
        <dbReference type="Google" id="ProtNLM"/>
    </source>
</evidence>
<reference evidence="1 2" key="1">
    <citation type="submission" date="2019-02" db="EMBL/GenBank/DDBJ databases">
        <title>Haloarcula mannanilyticum sp. nov., a mannan degrading haloarchaeon isolated from commercial salt.</title>
        <authorList>
            <person name="Enomoto S."/>
            <person name="Shimane Y."/>
            <person name="Kamekura M."/>
            <person name="Ito T."/>
            <person name="Moriya O."/>
            <person name="Ihara K."/>
            <person name="Takahashi-Ando N."/>
            <person name="Fukushima Y."/>
            <person name="Yoshida Y."/>
            <person name="Usama R."/>
            <person name="Takai K."/>
            <person name="Minegishi H."/>
        </authorList>
    </citation>
    <scope>NUCLEOTIDE SEQUENCE [LARGE SCALE GENOMIC DNA]</scope>
    <source>
        <strain evidence="1 2">MD130-1</strain>
    </source>
</reference>
<dbReference type="AlphaFoldDB" id="A0A4C2EM86"/>
<evidence type="ECO:0000313" key="1">
    <source>
        <dbReference type="EMBL" id="GCF15698.1"/>
    </source>
</evidence>
<comment type="caution">
    <text evidence="1">The sequence shown here is derived from an EMBL/GenBank/DDBJ whole genome shotgun (WGS) entry which is preliminary data.</text>
</comment>
<sequence>MIRTRKLLATPERVLEKLALTVARLLAKVERVLAVLVLAVEKSLQNPMPLGSFTNVVELT</sequence>
<protein>
    <recommendedName>
        <fullName evidence="3">Transposase</fullName>
    </recommendedName>
</protein>
<dbReference type="Proteomes" id="UP000304382">
    <property type="component" value="Unassembled WGS sequence"/>
</dbReference>
<gene>
    <name evidence="1" type="ORF">Harman_36330</name>
</gene>
<dbReference type="EMBL" id="BIXZ01000009">
    <property type="protein sequence ID" value="GCF15698.1"/>
    <property type="molecule type" value="Genomic_DNA"/>
</dbReference>